<organism evidence="1 2">
    <name type="scientific">Thalictrum thalictroides</name>
    <name type="common">Rue-anemone</name>
    <name type="synonym">Anemone thalictroides</name>
    <dbReference type="NCBI Taxonomy" id="46969"/>
    <lineage>
        <taxon>Eukaryota</taxon>
        <taxon>Viridiplantae</taxon>
        <taxon>Streptophyta</taxon>
        <taxon>Embryophyta</taxon>
        <taxon>Tracheophyta</taxon>
        <taxon>Spermatophyta</taxon>
        <taxon>Magnoliopsida</taxon>
        <taxon>Ranunculales</taxon>
        <taxon>Ranunculaceae</taxon>
        <taxon>Thalictroideae</taxon>
        <taxon>Thalictrum</taxon>
    </lineage>
</organism>
<dbReference type="AlphaFoldDB" id="A0A7J6X9W9"/>
<evidence type="ECO:0000313" key="1">
    <source>
        <dbReference type="EMBL" id="KAF5206253.1"/>
    </source>
</evidence>
<sequence>MLTVEDVVIRLTGSKRRRAKSALVVMANKDAAVSAMVSDLLNPLLVLPLNKATPAVFSSPFPPRDVPVASNLVGVSYEAKEASILDKLLKNLGNVDFYDAECLAIISALEIAVERVWREANFIADRVSKEALQMDAQNLYIYDGKPAWLKKWEGMTLGLSQKVAKVMKKTNYDSQRLIIIELSRLIMILNLSKDLKTLKKQQCTQN</sequence>
<dbReference type="EMBL" id="JABWDY010002987">
    <property type="protein sequence ID" value="KAF5206253.1"/>
    <property type="molecule type" value="Genomic_DNA"/>
</dbReference>
<comment type="caution">
    <text evidence="1">The sequence shown here is derived from an EMBL/GenBank/DDBJ whole genome shotgun (WGS) entry which is preliminary data.</text>
</comment>
<reference evidence="1 2" key="1">
    <citation type="submission" date="2020-06" db="EMBL/GenBank/DDBJ databases">
        <title>Transcriptomic and genomic resources for Thalictrum thalictroides and T. hernandezii: Facilitating candidate gene discovery in an emerging model plant lineage.</title>
        <authorList>
            <person name="Arias T."/>
            <person name="Riano-Pachon D.M."/>
            <person name="Di Stilio V.S."/>
        </authorList>
    </citation>
    <scope>NUCLEOTIDE SEQUENCE [LARGE SCALE GENOMIC DNA]</scope>
    <source>
        <strain evidence="2">cv. WT478/WT964</strain>
        <tissue evidence="1">Leaves</tissue>
    </source>
</reference>
<name>A0A7J6X9W9_THATH</name>
<proteinExistence type="predicted"/>
<gene>
    <name evidence="1" type="ORF">FRX31_004159</name>
</gene>
<accession>A0A7J6X9W9</accession>
<keyword evidence="2" id="KW-1185">Reference proteome</keyword>
<evidence type="ECO:0000313" key="2">
    <source>
        <dbReference type="Proteomes" id="UP000554482"/>
    </source>
</evidence>
<dbReference type="OrthoDB" id="1731261at2759"/>
<dbReference type="Proteomes" id="UP000554482">
    <property type="component" value="Unassembled WGS sequence"/>
</dbReference>
<protein>
    <submittedName>
        <fullName evidence="1">Uncharacterized protein</fullName>
    </submittedName>
</protein>